<organism evidence="5 6">
    <name type="scientific">Azospirillum cavernae</name>
    <dbReference type="NCBI Taxonomy" id="2320860"/>
    <lineage>
        <taxon>Bacteria</taxon>
        <taxon>Pseudomonadati</taxon>
        <taxon>Pseudomonadota</taxon>
        <taxon>Alphaproteobacteria</taxon>
        <taxon>Rhodospirillales</taxon>
        <taxon>Azospirillaceae</taxon>
        <taxon>Azospirillum</taxon>
    </lineage>
</organism>
<dbReference type="AlphaFoldDB" id="A0A418VVN5"/>
<name>A0A418VVN5_9PROT</name>
<sequence length="239" mass="25650">MNAPPLLAVDGLGKAFDGLVANRDISFIIHHAEIVGLIGPNGAGKTTLFNCLAGFHTPTTGRISFEGQDITGTTPEAAAALGIARTFQIVRIFHSMTALENVMVGAMLRSKRVADARYRAEQELAFVGLSHRADNQASDLTVSEQKRLEVARALATEPKLILLDEVMAGLNQTEVREASQLVHRIHQRGIASIIVEHVMEGIMPIAHRMLVLDYGAKIADGTPAEIAENPAVIAAYLGE</sequence>
<evidence type="ECO:0000256" key="1">
    <source>
        <dbReference type="ARBA" id="ARBA00022448"/>
    </source>
</evidence>
<protein>
    <submittedName>
        <fullName evidence="5">ABC transporter ATP-binding protein</fullName>
    </submittedName>
</protein>
<accession>A0A418VVN5</accession>
<dbReference type="GO" id="GO:1903806">
    <property type="term" value="P:L-isoleucine import across plasma membrane"/>
    <property type="evidence" value="ECO:0007669"/>
    <property type="project" value="TreeGrafter"/>
</dbReference>
<evidence type="ECO:0000313" key="6">
    <source>
        <dbReference type="Proteomes" id="UP000283458"/>
    </source>
</evidence>
<dbReference type="InterPro" id="IPR003593">
    <property type="entry name" value="AAA+_ATPase"/>
</dbReference>
<dbReference type="CDD" id="cd03219">
    <property type="entry name" value="ABC_Mj1267_LivG_branched"/>
    <property type="match status" value="1"/>
</dbReference>
<comment type="caution">
    <text evidence="5">The sequence shown here is derived from an EMBL/GenBank/DDBJ whole genome shotgun (WGS) entry which is preliminary data.</text>
</comment>
<proteinExistence type="predicted"/>
<dbReference type="RefSeq" id="WP_119831284.1">
    <property type="nucleotide sequence ID" value="NZ_QYUL01000002.1"/>
</dbReference>
<feature type="domain" description="ABC transporter" evidence="4">
    <location>
        <begin position="7"/>
        <end position="239"/>
    </location>
</feature>
<keyword evidence="1" id="KW-0813">Transport</keyword>
<dbReference type="GO" id="GO:0042941">
    <property type="term" value="P:D-alanine transmembrane transport"/>
    <property type="evidence" value="ECO:0007669"/>
    <property type="project" value="TreeGrafter"/>
</dbReference>
<dbReference type="PROSITE" id="PS50893">
    <property type="entry name" value="ABC_TRANSPORTER_2"/>
    <property type="match status" value="1"/>
</dbReference>
<dbReference type="EMBL" id="QYUL01000002">
    <property type="protein sequence ID" value="RJF81193.1"/>
    <property type="molecule type" value="Genomic_DNA"/>
</dbReference>
<evidence type="ECO:0000256" key="2">
    <source>
        <dbReference type="ARBA" id="ARBA00022741"/>
    </source>
</evidence>
<dbReference type="InterPro" id="IPR003439">
    <property type="entry name" value="ABC_transporter-like_ATP-bd"/>
</dbReference>
<dbReference type="GO" id="GO:0015192">
    <property type="term" value="F:L-phenylalanine transmembrane transporter activity"/>
    <property type="evidence" value="ECO:0007669"/>
    <property type="project" value="TreeGrafter"/>
</dbReference>
<dbReference type="InterPro" id="IPR051120">
    <property type="entry name" value="ABC_AA/LPS_Transport"/>
</dbReference>
<dbReference type="InterPro" id="IPR027417">
    <property type="entry name" value="P-loop_NTPase"/>
</dbReference>
<dbReference type="InterPro" id="IPR032823">
    <property type="entry name" value="BCA_ABC_TP_C"/>
</dbReference>
<dbReference type="GO" id="GO:0005524">
    <property type="term" value="F:ATP binding"/>
    <property type="evidence" value="ECO:0007669"/>
    <property type="project" value="UniProtKB-KW"/>
</dbReference>
<dbReference type="GO" id="GO:0015188">
    <property type="term" value="F:L-isoleucine transmembrane transporter activity"/>
    <property type="evidence" value="ECO:0007669"/>
    <property type="project" value="TreeGrafter"/>
</dbReference>
<keyword evidence="3 5" id="KW-0067">ATP-binding</keyword>
<gene>
    <name evidence="5" type="ORF">D3877_13380</name>
</gene>
<dbReference type="GO" id="GO:0015808">
    <property type="term" value="P:L-alanine transport"/>
    <property type="evidence" value="ECO:0007669"/>
    <property type="project" value="TreeGrafter"/>
</dbReference>
<evidence type="ECO:0000313" key="5">
    <source>
        <dbReference type="EMBL" id="RJF81193.1"/>
    </source>
</evidence>
<dbReference type="GO" id="GO:1903805">
    <property type="term" value="P:L-valine import across plasma membrane"/>
    <property type="evidence" value="ECO:0007669"/>
    <property type="project" value="TreeGrafter"/>
</dbReference>
<dbReference type="OrthoDB" id="9806149at2"/>
<dbReference type="GO" id="GO:0016887">
    <property type="term" value="F:ATP hydrolysis activity"/>
    <property type="evidence" value="ECO:0007669"/>
    <property type="project" value="InterPro"/>
</dbReference>
<reference evidence="5 6" key="1">
    <citation type="submission" date="2018-09" db="EMBL/GenBank/DDBJ databases">
        <authorList>
            <person name="Zhu H."/>
        </authorList>
    </citation>
    <scope>NUCLEOTIDE SEQUENCE [LARGE SCALE GENOMIC DNA]</scope>
    <source>
        <strain evidence="5 6">K2W22B-5</strain>
    </source>
</reference>
<dbReference type="Gene3D" id="3.40.50.300">
    <property type="entry name" value="P-loop containing nucleotide triphosphate hydrolases"/>
    <property type="match status" value="1"/>
</dbReference>
<evidence type="ECO:0000259" key="4">
    <source>
        <dbReference type="PROSITE" id="PS50893"/>
    </source>
</evidence>
<dbReference type="SUPFAM" id="SSF52540">
    <property type="entry name" value="P-loop containing nucleoside triphosphate hydrolases"/>
    <property type="match status" value="1"/>
</dbReference>
<dbReference type="SMART" id="SM00382">
    <property type="entry name" value="AAA"/>
    <property type="match status" value="1"/>
</dbReference>
<evidence type="ECO:0000256" key="3">
    <source>
        <dbReference type="ARBA" id="ARBA00022840"/>
    </source>
</evidence>
<dbReference type="Pfam" id="PF00005">
    <property type="entry name" value="ABC_tran"/>
    <property type="match status" value="1"/>
</dbReference>
<dbReference type="PANTHER" id="PTHR45772">
    <property type="entry name" value="CONSERVED COMPONENT OF ABC TRANSPORTER FOR NATURAL AMINO ACIDS-RELATED"/>
    <property type="match status" value="1"/>
</dbReference>
<keyword evidence="2" id="KW-0547">Nucleotide-binding</keyword>
<keyword evidence="6" id="KW-1185">Reference proteome</keyword>
<dbReference type="GO" id="GO:0005886">
    <property type="term" value="C:plasma membrane"/>
    <property type="evidence" value="ECO:0007669"/>
    <property type="project" value="TreeGrafter"/>
</dbReference>
<dbReference type="Proteomes" id="UP000283458">
    <property type="component" value="Unassembled WGS sequence"/>
</dbReference>
<dbReference type="Pfam" id="PF12399">
    <property type="entry name" value="BCA_ABC_TP_C"/>
    <property type="match status" value="1"/>
</dbReference>
<dbReference type="GO" id="GO:0005304">
    <property type="term" value="F:L-valine transmembrane transporter activity"/>
    <property type="evidence" value="ECO:0007669"/>
    <property type="project" value="TreeGrafter"/>
</dbReference>
<dbReference type="PANTHER" id="PTHR45772:SF7">
    <property type="entry name" value="AMINO ACID ABC TRANSPORTER ATP-BINDING PROTEIN"/>
    <property type="match status" value="1"/>
</dbReference>